<dbReference type="AlphaFoldDB" id="A0A978UZN3"/>
<dbReference type="PANTHER" id="PTHR45287">
    <property type="entry name" value="OS03G0691500 PROTEIN"/>
    <property type="match status" value="1"/>
</dbReference>
<comment type="caution">
    <text evidence="2">The sequence shown here is derived from an EMBL/GenBank/DDBJ whole genome shotgun (WGS) entry which is preliminary data.</text>
</comment>
<organism evidence="2 3">
    <name type="scientific">Ziziphus jujuba var. spinosa</name>
    <dbReference type="NCBI Taxonomy" id="714518"/>
    <lineage>
        <taxon>Eukaryota</taxon>
        <taxon>Viridiplantae</taxon>
        <taxon>Streptophyta</taxon>
        <taxon>Embryophyta</taxon>
        <taxon>Tracheophyta</taxon>
        <taxon>Spermatophyta</taxon>
        <taxon>Magnoliopsida</taxon>
        <taxon>eudicotyledons</taxon>
        <taxon>Gunneridae</taxon>
        <taxon>Pentapetalae</taxon>
        <taxon>rosids</taxon>
        <taxon>fabids</taxon>
        <taxon>Rosales</taxon>
        <taxon>Rhamnaceae</taxon>
        <taxon>Paliureae</taxon>
        <taxon>Ziziphus</taxon>
    </lineage>
</organism>
<accession>A0A978UZN3</accession>
<evidence type="ECO:0000256" key="1">
    <source>
        <dbReference type="SAM" id="Coils"/>
    </source>
</evidence>
<feature type="coiled-coil region" evidence="1">
    <location>
        <begin position="457"/>
        <end position="491"/>
    </location>
</feature>
<sequence length="1078" mass="124944">MLVVSLTTGLIFTFIYFEVSYLGKNMDKVYEELDEAKAEIEKLRAEYRGKTEAYENLKKAHNEQLINVQDANLKFQKQVQELNEKADENSVLKQMCDDLQSSLNEKESTVKHLRTLYDKLRVDCDEKFRTWEEEKRGLLSALDEANEKNFDHEQQIHGYKEEIESLKRCLAVSQKKCLEAEKKANATKEVRDGDDMLLKLEDENRKIEDQLKWKKEQFAHLEEAHEKMRDQFRESMKEWELEKSSLLEEIGSLQTSLDSQISISEDLQNQIKMLNQALAHEESRRKRLEVQVSEYSTQLENVSGEYHDAKSELGCLTSPRDKEIASLRNLLAQKETSYKEMEYQAGKLEQENQELRISLKELQEARIQEASAVSSLAKLRNKLKSLEQMHKETTANIGVKEAEWSSQLEKMTEDLNNQRSKLESKDAYIEKLRMELKHMHGDSAENLRANEAESVQLESLITDLNNYKSDLEKREATIAELRMKLEQMHGDSTADSRDIEAEWKSNQLEKLTGDLNKYRFELENKDAVIKELRTELEGCHSSNIQLKLQNEEISMMLLVFQLGISEAQLKIAKEITEMTRTDKENEEKIYLLMQQLEMRNSPLVRLQTDLKEEHEKATSLLQKIDSLDLNGNQKLLMPNEVDRYEEMLMESSMRELFLKEHLFELATALEKKQRKVCDDLDRMNTELAEKICDGNEIEFELYIWKSIAERLKVDLEENNEKRKGLEASLLAQIDVGEIIKQEKECLVHVLEEKDKTIENLHQKIGLLEQKLKSRDIGAETTEWEVGISSESEKASFLQITREKDEILEQLQKEVGWLEQESLRRELEGFLLAQIGAETTFEREKETLIQLVEQKNQRVSDIMHLAKSSENKFNSSLISLSSQLAEKQTEIDLVHEAWEKIAAAEIMAALEIEEKKLMVLELEDDINNIKEKLELQKKSLCDSEQQALKVEEKLEAKELEMKTLTDQMNTKLINADAEIEELKSERRNLIEDVIKLSSERENLLGFIGGLGDRISGLSSTDKQLMDMLEGIMLSFDNSGCSEREMKMGNPIRKSVDAPVAMKRIEAVSDGRAPFREINN</sequence>
<keyword evidence="1" id="KW-0175">Coiled coil</keyword>
<name>A0A978UZN3_ZIZJJ</name>
<feature type="coiled-coil region" evidence="1">
    <location>
        <begin position="128"/>
        <end position="162"/>
    </location>
</feature>
<protein>
    <submittedName>
        <fullName evidence="2">Uncharacterized protein</fullName>
    </submittedName>
</protein>
<evidence type="ECO:0000313" key="2">
    <source>
        <dbReference type="EMBL" id="KAH7520449.1"/>
    </source>
</evidence>
<dbReference type="InterPro" id="IPR040262">
    <property type="entry name" value="At4g38062-like"/>
</dbReference>
<feature type="coiled-coil region" evidence="1">
    <location>
        <begin position="708"/>
        <end position="770"/>
    </location>
</feature>
<gene>
    <name evidence="2" type="ORF">FEM48_Zijuj08G0145100</name>
</gene>
<dbReference type="PANTHER" id="PTHR45287:SF4">
    <property type="entry name" value="OS03G0691500 PROTEIN"/>
    <property type="match status" value="1"/>
</dbReference>
<evidence type="ECO:0000313" key="3">
    <source>
        <dbReference type="Proteomes" id="UP000813462"/>
    </source>
</evidence>
<reference evidence="2" key="1">
    <citation type="journal article" date="2021" name="Front. Plant Sci.">
        <title>Chromosome-Scale Genome Assembly for Chinese Sour Jujube and Insights Into Its Genome Evolution and Domestication Signature.</title>
        <authorList>
            <person name="Shen L.-Y."/>
            <person name="Luo H."/>
            <person name="Wang X.-L."/>
            <person name="Wang X.-M."/>
            <person name="Qiu X.-J."/>
            <person name="Liu H."/>
            <person name="Zhou S.-S."/>
            <person name="Jia K.-H."/>
            <person name="Nie S."/>
            <person name="Bao Y.-T."/>
            <person name="Zhang R.-G."/>
            <person name="Yun Q.-Z."/>
            <person name="Chai Y.-H."/>
            <person name="Lu J.-Y."/>
            <person name="Li Y."/>
            <person name="Zhao S.-W."/>
            <person name="Mao J.-F."/>
            <person name="Jia S.-G."/>
            <person name="Mao Y.-M."/>
        </authorList>
    </citation>
    <scope>NUCLEOTIDE SEQUENCE</scope>
    <source>
        <strain evidence="2">AT0</strain>
        <tissue evidence="2">Leaf</tissue>
    </source>
</reference>
<feature type="coiled-coil region" evidence="1">
    <location>
        <begin position="197"/>
        <end position="425"/>
    </location>
</feature>
<dbReference type="Proteomes" id="UP000813462">
    <property type="component" value="Unassembled WGS sequence"/>
</dbReference>
<proteinExistence type="predicted"/>
<feature type="coiled-coil region" evidence="1">
    <location>
        <begin position="902"/>
        <end position="998"/>
    </location>
</feature>
<feature type="coiled-coil region" evidence="1">
    <location>
        <begin position="26"/>
        <end position="85"/>
    </location>
</feature>
<dbReference type="Gene3D" id="1.10.287.1490">
    <property type="match status" value="1"/>
</dbReference>
<dbReference type="EMBL" id="JAEACU010000008">
    <property type="protein sequence ID" value="KAH7520449.1"/>
    <property type="molecule type" value="Genomic_DNA"/>
</dbReference>